<keyword evidence="1" id="KW-0472">Membrane</keyword>
<reference evidence="2 3" key="1">
    <citation type="journal article" date="2020" name="Microorganisms">
        <title>Osmotic Adaptation and Compatible Solute Biosynthesis of Phototrophic Bacteria as Revealed from Genome Analyses.</title>
        <authorList>
            <person name="Imhoff J.F."/>
            <person name="Rahn T."/>
            <person name="Kunzel S."/>
            <person name="Keller A."/>
            <person name="Neulinger S.C."/>
        </authorList>
    </citation>
    <scope>NUCLEOTIDE SEQUENCE [LARGE SCALE GENOMIC DNA]</scope>
    <source>
        <strain evidence="2 3">DSM 6210</strain>
    </source>
</reference>
<feature type="transmembrane region" description="Helical" evidence="1">
    <location>
        <begin position="273"/>
        <end position="294"/>
    </location>
</feature>
<gene>
    <name evidence="2" type="ORF">CKO31_22385</name>
</gene>
<name>A0ABS1CQ16_9GAMM</name>
<keyword evidence="3" id="KW-1185">Reference proteome</keyword>
<dbReference type="Proteomes" id="UP000748752">
    <property type="component" value="Unassembled WGS sequence"/>
</dbReference>
<accession>A0ABS1CQ16</accession>
<sequence length="339" mass="36136">MRQHAFEAAHVDTWRRLEALLAALEDRRAPGPGVPVQRLPRLLRAVSGHYAIARARGYSPGLVARLHALVRRGYRQLHRPRPRWPQLLLHFAVAGFPQALRRHHRLFWLACALFFGPMLAMGAACYADATLIHSLLDSTQVAEYESMYDPTNDKLGRTPSRQADDDVMMFGFYVWNNVGIALRTFAWGLLAGAGSGFVLMMNGLAIGAVAGHLTQLGFAAPFWSFVSGHSSLELTGIAVAGTAGLLLGSALLAPGRRSRPAALRARAAEAVPLVLGAMALLVLAALVEAFWSASAGVPPTLKYGVGAGGWVLVAAYFGFAGRGAADSARAGPAGAVPWT</sequence>
<evidence type="ECO:0008006" key="4">
    <source>
        <dbReference type="Google" id="ProtNLM"/>
    </source>
</evidence>
<evidence type="ECO:0000256" key="1">
    <source>
        <dbReference type="SAM" id="Phobius"/>
    </source>
</evidence>
<comment type="caution">
    <text evidence="2">The sequence shown here is derived from an EMBL/GenBank/DDBJ whole genome shotgun (WGS) entry which is preliminary data.</text>
</comment>
<protein>
    <recommendedName>
        <fullName evidence="4">Stage II sporulation protein M</fullName>
    </recommendedName>
</protein>
<feature type="transmembrane region" description="Helical" evidence="1">
    <location>
        <begin position="106"/>
        <end position="129"/>
    </location>
</feature>
<dbReference type="EMBL" id="NRRV01000086">
    <property type="protein sequence ID" value="MBK1633446.1"/>
    <property type="molecule type" value="Genomic_DNA"/>
</dbReference>
<feature type="transmembrane region" description="Helical" evidence="1">
    <location>
        <begin position="300"/>
        <end position="319"/>
    </location>
</feature>
<dbReference type="PANTHER" id="PTHR35337:SF1">
    <property type="entry name" value="SLR1478 PROTEIN"/>
    <property type="match status" value="1"/>
</dbReference>
<evidence type="ECO:0000313" key="3">
    <source>
        <dbReference type="Proteomes" id="UP000748752"/>
    </source>
</evidence>
<dbReference type="RefSeq" id="WP_200241991.1">
    <property type="nucleotide sequence ID" value="NZ_NRRV01000086.1"/>
</dbReference>
<feature type="transmembrane region" description="Helical" evidence="1">
    <location>
        <begin position="170"/>
        <end position="190"/>
    </location>
</feature>
<dbReference type="PANTHER" id="PTHR35337">
    <property type="entry name" value="SLR1478 PROTEIN"/>
    <property type="match status" value="1"/>
</dbReference>
<evidence type="ECO:0000313" key="2">
    <source>
        <dbReference type="EMBL" id="MBK1633446.1"/>
    </source>
</evidence>
<feature type="transmembrane region" description="Helical" evidence="1">
    <location>
        <begin position="234"/>
        <end position="253"/>
    </location>
</feature>
<dbReference type="Pfam" id="PF01944">
    <property type="entry name" value="SpoIIM"/>
    <property type="match status" value="1"/>
</dbReference>
<dbReference type="InterPro" id="IPR002798">
    <property type="entry name" value="SpoIIM-like"/>
</dbReference>
<feature type="transmembrane region" description="Helical" evidence="1">
    <location>
        <begin position="197"/>
        <end position="222"/>
    </location>
</feature>
<proteinExistence type="predicted"/>
<organism evidence="2 3">
    <name type="scientific">Thiohalocapsa halophila</name>
    <dbReference type="NCBI Taxonomy" id="69359"/>
    <lineage>
        <taxon>Bacteria</taxon>
        <taxon>Pseudomonadati</taxon>
        <taxon>Pseudomonadota</taxon>
        <taxon>Gammaproteobacteria</taxon>
        <taxon>Chromatiales</taxon>
        <taxon>Chromatiaceae</taxon>
        <taxon>Thiohalocapsa</taxon>
    </lineage>
</organism>
<keyword evidence="1" id="KW-1133">Transmembrane helix</keyword>
<keyword evidence="1" id="KW-0812">Transmembrane</keyword>